<dbReference type="EMBL" id="RKLO01000001">
    <property type="protein sequence ID" value="RVW05756.1"/>
    <property type="molecule type" value="Genomic_DNA"/>
</dbReference>
<organism evidence="2 3">
    <name type="scientific">Rhodococcus xishaensis</name>
    <dbReference type="NCBI Taxonomy" id="2487364"/>
    <lineage>
        <taxon>Bacteria</taxon>
        <taxon>Bacillati</taxon>
        <taxon>Actinomycetota</taxon>
        <taxon>Actinomycetes</taxon>
        <taxon>Mycobacteriales</taxon>
        <taxon>Nocardiaceae</taxon>
        <taxon>Rhodococcus</taxon>
    </lineage>
</organism>
<name>A0A438B443_9NOCA</name>
<dbReference type="PROSITE" id="PS51257">
    <property type="entry name" value="PROKAR_LIPOPROTEIN"/>
    <property type="match status" value="1"/>
</dbReference>
<dbReference type="RefSeq" id="WP_127951290.1">
    <property type="nucleotide sequence ID" value="NZ_RKLO01000001.1"/>
</dbReference>
<reference evidence="2 3" key="1">
    <citation type="submission" date="2018-11" db="EMBL/GenBank/DDBJ databases">
        <title>Rhodococcus spongicola sp. nov. and Rhodococcus xishaensis sp. nov. from marine sponges.</title>
        <authorList>
            <person name="Li L."/>
            <person name="Lin H.W."/>
        </authorList>
    </citation>
    <scope>NUCLEOTIDE SEQUENCE [LARGE SCALE GENOMIC DNA]</scope>
    <source>
        <strain evidence="2 3">LHW51113</strain>
    </source>
</reference>
<evidence type="ECO:0000313" key="2">
    <source>
        <dbReference type="EMBL" id="RVW05756.1"/>
    </source>
</evidence>
<dbReference type="OrthoDB" id="4456970at2"/>
<feature type="signal peptide" evidence="1">
    <location>
        <begin position="1"/>
        <end position="25"/>
    </location>
</feature>
<sequence length="204" mass="21937">MTSRKIDRRVWMAFLTLGLVSACSAAEAVNQYSDASTAVFSRNGITGPRELPEVPELTASTMPGARFTLDGLWSGTAVTNDPADLSCGYDTSDKMWTYSVTTEVAKEFSGVDNYPTEDFYHLSVLLLDDPQFEGAVEWTAQIVVAFADSTGTYVQMPAPDPDSIVAYANDDRSTVAFSMINASEGDRGRGSPTTVVGTITCPTQ</sequence>
<dbReference type="AlphaFoldDB" id="A0A438B443"/>
<proteinExistence type="predicted"/>
<evidence type="ECO:0000256" key="1">
    <source>
        <dbReference type="SAM" id="SignalP"/>
    </source>
</evidence>
<comment type="caution">
    <text evidence="2">The sequence shown here is derived from an EMBL/GenBank/DDBJ whole genome shotgun (WGS) entry which is preliminary data.</text>
</comment>
<keyword evidence="1" id="KW-0732">Signal</keyword>
<accession>A0A438B443</accession>
<gene>
    <name evidence="2" type="ORF">EGT50_04340</name>
</gene>
<keyword evidence="3" id="KW-1185">Reference proteome</keyword>
<protein>
    <recommendedName>
        <fullName evidence="4">Lipoprotein</fullName>
    </recommendedName>
</protein>
<evidence type="ECO:0000313" key="3">
    <source>
        <dbReference type="Proteomes" id="UP000283479"/>
    </source>
</evidence>
<evidence type="ECO:0008006" key="4">
    <source>
        <dbReference type="Google" id="ProtNLM"/>
    </source>
</evidence>
<feature type="chain" id="PRO_5038512031" description="Lipoprotein" evidence="1">
    <location>
        <begin position="26"/>
        <end position="204"/>
    </location>
</feature>
<dbReference type="Proteomes" id="UP000283479">
    <property type="component" value="Unassembled WGS sequence"/>
</dbReference>